<feature type="compositionally biased region" description="Basic and acidic residues" evidence="1">
    <location>
        <begin position="45"/>
        <end position="58"/>
    </location>
</feature>
<comment type="caution">
    <text evidence="2">The sequence shown here is derived from an EMBL/GenBank/DDBJ whole genome shotgun (WGS) entry which is preliminary data.</text>
</comment>
<evidence type="ECO:0000256" key="1">
    <source>
        <dbReference type="SAM" id="MobiDB-lite"/>
    </source>
</evidence>
<name>A0A917W506_9ACTN</name>
<evidence type="ECO:0000313" key="2">
    <source>
        <dbReference type="EMBL" id="GGL64134.1"/>
    </source>
</evidence>
<proteinExistence type="predicted"/>
<gene>
    <name evidence="2" type="ORF">GCM10011575_23240</name>
</gene>
<protein>
    <submittedName>
        <fullName evidence="2">Uncharacterized protein</fullName>
    </submittedName>
</protein>
<dbReference type="Proteomes" id="UP000613840">
    <property type="component" value="Unassembled WGS sequence"/>
</dbReference>
<reference evidence="2" key="1">
    <citation type="journal article" date="2014" name="Int. J. Syst. Evol. Microbiol.">
        <title>Complete genome sequence of Corynebacterium casei LMG S-19264T (=DSM 44701T), isolated from a smear-ripened cheese.</title>
        <authorList>
            <consortium name="US DOE Joint Genome Institute (JGI-PGF)"/>
            <person name="Walter F."/>
            <person name="Albersmeier A."/>
            <person name="Kalinowski J."/>
            <person name="Ruckert C."/>
        </authorList>
    </citation>
    <scope>NUCLEOTIDE SEQUENCE</scope>
    <source>
        <strain evidence="2">CGMCC 4.7306</strain>
    </source>
</reference>
<dbReference type="AlphaFoldDB" id="A0A917W506"/>
<organism evidence="2 3">
    <name type="scientific">Microlunatus endophyticus</name>
    <dbReference type="NCBI Taxonomy" id="1716077"/>
    <lineage>
        <taxon>Bacteria</taxon>
        <taxon>Bacillati</taxon>
        <taxon>Actinomycetota</taxon>
        <taxon>Actinomycetes</taxon>
        <taxon>Propionibacteriales</taxon>
        <taxon>Propionibacteriaceae</taxon>
        <taxon>Microlunatus</taxon>
    </lineage>
</organism>
<sequence>MLGARLAFIPLPLPVAAPLPAKGSAGTERKQGRRSGSGDGGDPATDPKRARQDERSEVVAEYSEQRRRKTTVEITDPGAGGRPPKRNSDAQNRGSGTERTK</sequence>
<reference evidence="2" key="2">
    <citation type="submission" date="2020-09" db="EMBL/GenBank/DDBJ databases">
        <authorList>
            <person name="Sun Q."/>
            <person name="Zhou Y."/>
        </authorList>
    </citation>
    <scope>NUCLEOTIDE SEQUENCE</scope>
    <source>
        <strain evidence="2">CGMCC 4.7306</strain>
    </source>
</reference>
<accession>A0A917W506</accession>
<feature type="region of interest" description="Disordered" evidence="1">
    <location>
        <begin position="9"/>
        <end position="101"/>
    </location>
</feature>
<dbReference type="EMBL" id="BMMZ01000005">
    <property type="protein sequence ID" value="GGL64134.1"/>
    <property type="molecule type" value="Genomic_DNA"/>
</dbReference>
<evidence type="ECO:0000313" key="3">
    <source>
        <dbReference type="Proteomes" id="UP000613840"/>
    </source>
</evidence>
<keyword evidence="3" id="KW-1185">Reference proteome</keyword>